<dbReference type="Proteomes" id="UP000605992">
    <property type="component" value="Unassembled WGS sequence"/>
</dbReference>
<dbReference type="InterPro" id="IPR005754">
    <property type="entry name" value="Sortase"/>
</dbReference>
<keyword evidence="5" id="KW-1185">Reference proteome</keyword>
<dbReference type="AlphaFoldDB" id="A0A8J3XX11"/>
<keyword evidence="3" id="KW-0472">Membrane</keyword>
<gene>
    <name evidence="4" type="ORF">Pth03_07570</name>
</gene>
<reference evidence="4" key="1">
    <citation type="submission" date="2021-01" db="EMBL/GenBank/DDBJ databases">
        <title>Whole genome shotgun sequence of Planotetraspora thailandica NBRC 104271.</title>
        <authorList>
            <person name="Komaki H."/>
            <person name="Tamura T."/>
        </authorList>
    </citation>
    <scope>NUCLEOTIDE SEQUENCE</scope>
    <source>
        <strain evidence="4">NBRC 104271</strain>
    </source>
</reference>
<evidence type="ECO:0000313" key="5">
    <source>
        <dbReference type="Proteomes" id="UP000605992"/>
    </source>
</evidence>
<dbReference type="InterPro" id="IPR042003">
    <property type="entry name" value="Sortase_E"/>
</dbReference>
<dbReference type="EMBL" id="BOOR01000005">
    <property type="protein sequence ID" value="GII52368.1"/>
    <property type="molecule type" value="Genomic_DNA"/>
</dbReference>
<name>A0A8J3XX11_9ACTN</name>
<evidence type="ECO:0008006" key="6">
    <source>
        <dbReference type="Google" id="ProtNLM"/>
    </source>
</evidence>
<dbReference type="Gene3D" id="2.40.260.10">
    <property type="entry name" value="Sortase"/>
    <property type="match status" value="1"/>
</dbReference>
<proteinExistence type="predicted"/>
<evidence type="ECO:0000256" key="1">
    <source>
        <dbReference type="ARBA" id="ARBA00022801"/>
    </source>
</evidence>
<dbReference type="CDD" id="cd05830">
    <property type="entry name" value="Sortase_E"/>
    <property type="match status" value="1"/>
</dbReference>
<feature type="transmembrane region" description="Helical" evidence="3">
    <location>
        <begin position="28"/>
        <end position="52"/>
    </location>
</feature>
<dbReference type="InterPro" id="IPR053465">
    <property type="entry name" value="Sortase_Class_E"/>
</dbReference>
<sequence length="236" mass="25701">MGMNAALAIAEKGAHVPIRAVPDGMRSAAWIAGELALTAAAVLVLFCAYLLWGTGAYTEERQRELQHSLVGDHVLKSRETIRLGAALALIRIPRFGERYHYAIVEGVDTEDLRKGPGHYPGTAMPGEPGNFVISGHRTTYGAPFNRLAELREGDDILIDTRGFRYTYRVTSTRVVDPSDVAAIAAVPGRPGARAARAVITLTTCHPEFSAGERLVVSGVLASVRTHWFRYAQERHV</sequence>
<feature type="active site" description="Acyl-thioester intermediate" evidence="2">
    <location>
        <position position="204"/>
    </location>
</feature>
<comment type="caution">
    <text evidence="4">The sequence shown here is derived from an EMBL/GenBank/DDBJ whole genome shotgun (WGS) entry which is preliminary data.</text>
</comment>
<organism evidence="4 5">
    <name type="scientific">Planotetraspora thailandica</name>
    <dbReference type="NCBI Taxonomy" id="487172"/>
    <lineage>
        <taxon>Bacteria</taxon>
        <taxon>Bacillati</taxon>
        <taxon>Actinomycetota</taxon>
        <taxon>Actinomycetes</taxon>
        <taxon>Streptosporangiales</taxon>
        <taxon>Streptosporangiaceae</taxon>
        <taxon>Planotetraspora</taxon>
    </lineage>
</organism>
<dbReference type="InterPro" id="IPR023365">
    <property type="entry name" value="Sortase_dom-sf"/>
</dbReference>
<evidence type="ECO:0000256" key="3">
    <source>
        <dbReference type="SAM" id="Phobius"/>
    </source>
</evidence>
<keyword evidence="3" id="KW-1133">Transmembrane helix</keyword>
<dbReference type="NCBIfam" id="TIGR01076">
    <property type="entry name" value="sortase_fam"/>
    <property type="match status" value="1"/>
</dbReference>
<keyword evidence="3" id="KW-0812">Transmembrane</keyword>
<feature type="active site" description="Proton donor/acceptor" evidence="2">
    <location>
        <position position="136"/>
    </location>
</feature>
<evidence type="ECO:0000256" key="2">
    <source>
        <dbReference type="PIRSR" id="PIRSR605754-1"/>
    </source>
</evidence>
<dbReference type="SUPFAM" id="SSF63817">
    <property type="entry name" value="Sortase"/>
    <property type="match status" value="1"/>
</dbReference>
<protein>
    <recommendedName>
        <fullName evidence="6">Class E sortase</fullName>
    </recommendedName>
</protein>
<keyword evidence="1" id="KW-0378">Hydrolase</keyword>
<accession>A0A8J3XX11</accession>
<dbReference type="Pfam" id="PF04203">
    <property type="entry name" value="Sortase"/>
    <property type="match status" value="1"/>
</dbReference>
<dbReference type="NCBIfam" id="NF033747">
    <property type="entry name" value="class_E_sortase"/>
    <property type="match status" value="1"/>
</dbReference>
<dbReference type="GO" id="GO:0016787">
    <property type="term" value="F:hydrolase activity"/>
    <property type="evidence" value="ECO:0007669"/>
    <property type="project" value="UniProtKB-KW"/>
</dbReference>
<evidence type="ECO:0000313" key="4">
    <source>
        <dbReference type="EMBL" id="GII52368.1"/>
    </source>
</evidence>